<keyword evidence="2" id="KW-1185">Reference proteome</keyword>
<evidence type="ECO:0000313" key="1">
    <source>
        <dbReference type="EMBL" id="KAI4335008.1"/>
    </source>
</evidence>
<proteinExistence type="predicted"/>
<comment type="caution">
    <text evidence="1">The sequence shown here is derived from an EMBL/GenBank/DDBJ whole genome shotgun (WGS) entry which is preliminary data.</text>
</comment>
<dbReference type="Proteomes" id="UP000828941">
    <property type="component" value="Chromosome 6"/>
</dbReference>
<protein>
    <submittedName>
        <fullName evidence="1">Uncharacterized protein</fullName>
    </submittedName>
</protein>
<name>A0ACB9NEV2_BAUVA</name>
<accession>A0ACB9NEV2</accession>
<reference evidence="1 2" key="1">
    <citation type="journal article" date="2022" name="DNA Res.">
        <title>Chromosomal-level genome assembly of the orchid tree Bauhinia variegata (Leguminosae; Cercidoideae) supports the allotetraploid origin hypothesis of Bauhinia.</title>
        <authorList>
            <person name="Zhong Y."/>
            <person name="Chen Y."/>
            <person name="Zheng D."/>
            <person name="Pang J."/>
            <person name="Liu Y."/>
            <person name="Luo S."/>
            <person name="Meng S."/>
            <person name="Qian L."/>
            <person name="Wei D."/>
            <person name="Dai S."/>
            <person name="Zhou R."/>
        </authorList>
    </citation>
    <scope>NUCLEOTIDE SEQUENCE [LARGE SCALE GENOMIC DNA]</scope>
    <source>
        <strain evidence="1">BV-YZ2020</strain>
    </source>
</reference>
<gene>
    <name evidence="1" type="ORF">L6164_013697</name>
</gene>
<sequence>MTASKSLALIFIIQALLATFSIPLTRCRSSPRNDNALITSTYITGLGLIMVQVMKAKANDATNKINQLLRASTDPKQKQALSSCADKYKAVLVADVPMAVEALQKGDPKFAEEGANDAAIEANSCEQDFAGKSPLTSYNNAMHDVATVAAAIVRNLL</sequence>
<dbReference type="EMBL" id="CM039431">
    <property type="protein sequence ID" value="KAI4335008.1"/>
    <property type="molecule type" value="Genomic_DNA"/>
</dbReference>
<evidence type="ECO:0000313" key="2">
    <source>
        <dbReference type="Proteomes" id="UP000828941"/>
    </source>
</evidence>
<organism evidence="1 2">
    <name type="scientific">Bauhinia variegata</name>
    <name type="common">Purple orchid tree</name>
    <name type="synonym">Phanera variegata</name>
    <dbReference type="NCBI Taxonomy" id="167791"/>
    <lineage>
        <taxon>Eukaryota</taxon>
        <taxon>Viridiplantae</taxon>
        <taxon>Streptophyta</taxon>
        <taxon>Embryophyta</taxon>
        <taxon>Tracheophyta</taxon>
        <taxon>Spermatophyta</taxon>
        <taxon>Magnoliopsida</taxon>
        <taxon>eudicotyledons</taxon>
        <taxon>Gunneridae</taxon>
        <taxon>Pentapetalae</taxon>
        <taxon>rosids</taxon>
        <taxon>fabids</taxon>
        <taxon>Fabales</taxon>
        <taxon>Fabaceae</taxon>
        <taxon>Cercidoideae</taxon>
        <taxon>Cercideae</taxon>
        <taxon>Bauhiniinae</taxon>
        <taxon>Bauhinia</taxon>
    </lineage>
</organism>